<evidence type="ECO:0000259" key="1">
    <source>
        <dbReference type="PROSITE" id="PS50075"/>
    </source>
</evidence>
<keyword evidence="3" id="KW-1185">Reference proteome</keyword>
<gene>
    <name evidence="2" type="ORF">FXF65_12935</name>
</gene>
<dbReference type="AlphaFoldDB" id="A0A5D0UAA6"/>
<dbReference type="OrthoDB" id="3537906at2"/>
<reference evidence="2 3" key="1">
    <citation type="submission" date="2019-08" db="EMBL/GenBank/DDBJ databases">
        <title>Actinomadura sp. nov. CYP1-5 isolated from mountain soil.</title>
        <authorList>
            <person name="Songsumanus A."/>
            <person name="Kuncharoen N."/>
            <person name="Kudo T."/>
            <person name="Yuki M."/>
            <person name="Igarashi Y."/>
            <person name="Tanasupawat S."/>
        </authorList>
    </citation>
    <scope>NUCLEOTIDE SEQUENCE [LARGE SCALE GENOMIC DNA]</scope>
    <source>
        <strain evidence="2 3">GKU157</strain>
    </source>
</reference>
<dbReference type="Proteomes" id="UP000322634">
    <property type="component" value="Unassembled WGS sequence"/>
</dbReference>
<organism evidence="2 3">
    <name type="scientific">Actinomadura syzygii</name>
    <dbReference type="NCBI Taxonomy" id="1427538"/>
    <lineage>
        <taxon>Bacteria</taxon>
        <taxon>Bacillati</taxon>
        <taxon>Actinomycetota</taxon>
        <taxon>Actinomycetes</taxon>
        <taxon>Streptosporangiales</taxon>
        <taxon>Thermomonosporaceae</taxon>
        <taxon>Actinomadura</taxon>
    </lineage>
</organism>
<protein>
    <submittedName>
        <fullName evidence="2">Acyl carrier protein</fullName>
    </submittedName>
</protein>
<evidence type="ECO:0000313" key="3">
    <source>
        <dbReference type="Proteomes" id="UP000322634"/>
    </source>
</evidence>
<accession>A0A5D0UAA6</accession>
<name>A0A5D0UAA6_9ACTN</name>
<comment type="caution">
    <text evidence="2">The sequence shown here is derived from an EMBL/GenBank/DDBJ whole genome shotgun (WGS) entry which is preliminary data.</text>
</comment>
<dbReference type="InterPro" id="IPR009081">
    <property type="entry name" value="PP-bd_ACP"/>
</dbReference>
<dbReference type="SUPFAM" id="SSF47336">
    <property type="entry name" value="ACP-like"/>
    <property type="match status" value="1"/>
</dbReference>
<feature type="domain" description="Carrier" evidence="1">
    <location>
        <begin position="1"/>
        <end position="80"/>
    </location>
</feature>
<dbReference type="RefSeq" id="WP_148350128.1">
    <property type="nucleotide sequence ID" value="NZ_JBHSBF010000027.1"/>
</dbReference>
<dbReference type="Pfam" id="PF00550">
    <property type="entry name" value="PP-binding"/>
    <property type="match status" value="1"/>
</dbReference>
<dbReference type="Gene3D" id="1.10.1200.10">
    <property type="entry name" value="ACP-like"/>
    <property type="match status" value="1"/>
</dbReference>
<evidence type="ECO:0000313" key="2">
    <source>
        <dbReference type="EMBL" id="TYC15027.1"/>
    </source>
</evidence>
<dbReference type="PROSITE" id="PS50075">
    <property type="entry name" value="CARRIER"/>
    <property type="match status" value="1"/>
</dbReference>
<dbReference type="EMBL" id="VSFF01000005">
    <property type="protein sequence ID" value="TYC15027.1"/>
    <property type="molecule type" value="Genomic_DNA"/>
</dbReference>
<sequence length="84" mass="9169">MTKDEIFAEILEAVSAVDGRVDISTLRLDETPFRAHGLTSLTQLQVCVDVSDRLGVPFSDNDVLLSSTPLRLASLIERRLAEAA</sequence>
<dbReference type="InterPro" id="IPR036736">
    <property type="entry name" value="ACP-like_sf"/>
</dbReference>
<proteinExistence type="predicted"/>